<keyword evidence="2 5" id="KW-0812">Transmembrane</keyword>
<keyword evidence="4 5" id="KW-0472">Membrane</keyword>
<evidence type="ECO:0000256" key="1">
    <source>
        <dbReference type="ARBA" id="ARBA00004141"/>
    </source>
</evidence>
<feature type="transmembrane region" description="Helical" evidence="5">
    <location>
        <begin position="186"/>
        <end position="207"/>
    </location>
</feature>
<feature type="transmembrane region" description="Helical" evidence="5">
    <location>
        <begin position="97"/>
        <end position="115"/>
    </location>
</feature>
<dbReference type="GO" id="GO:0016765">
    <property type="term" value="F:transferase activity, transferring alkyl or aryl (other than methyl) groups"/>
    <property type="evidence" value="ECO:0007669"/>
    <property type="project" value="InterPro"/>
</dbReference>
<keyword evidence="7" id="KW-1185">Reference proteome</keyword>
<dbReference type="Pfam" id="PF01040">
    <property type="entry name" value="UbiA"/>
    <property type="match status" value="1"/>
</dbReference>
<name>A0A9E2SBA4_9BACT</name>
<evidence type="ECO:0000313" key="7">
    <source>
        <dbReference type="Proteomes" id="UP000812270"/>
    </source>
</evidence>
<gene>
    <name evidence="6" type="ORF">KTO63_17475</name>
</gene>
<dbReference type="InterPro" id="IPR050475">
    <property type="entry name" value="Prenyltransferase_related"/>
</dbReference>
<protein>
    <submittedName>
        <fullName evidence="6">Geranylgeranylglycerol-phosphate geranylgeranyltransferase</fullName>
    </submittedName>
</protein>
<keyword evidence="3 5" id="KW-1133">Transmembrane helix</keyword>
<dbReference type="PANTHER" id="PTHR42723">
    <property type="entry name" value="CHLOROPHYLL SYNTHASE"/>
    <property type="match status" value="1"/>
</dbReference>
<dbReference type="PANTHER" id="PTHR42723:SF1">
    <property type="entry name" value="CHLOROPHYLL SYNTHASE, CHLOROPLASTIC"/>
    <property type="match status" value="1"/>
</dbReference>
<dbReference type="AlphaFoldDB" id="A0A9E2SBA4"/>
<feature type="transmembrane region" description="Helical" evidence="5">
    <location>
        <begin position="264"/>
        <end position="283"/>
    </location>
</feature>
<reference evidence="6" key="1">
    <citation type="submission" date="2021-06" db="EMBL/GenBank/DDBJ databases">
        <authorList>
            <person name="Huq M.A."/>
        </authorList>
    </citation>
    <scope>NUCLEOTIDE SEQUENCE</scope>
    <source>
        <strain evidence="6">MAH-26</strain>
    </source>
</reference>
<evidence type="ECO:0000256" key="4">
    <source>
        <dbReference type="ARBA" id="ARBA00023136"/>
    </source>
</evidence>
<feature type="transmembrane region" description="Helical" evidence="5">
    <location>
        <begin position="239"/>
        <end position="258"/>
    </location>
</feature>
<comment type="subcellular location">
    <subcellularLocation>
        <location evidence="1">Membrane</location>
        <topology evidence="1">Multi-pass membrane protein</topology>
    </subcellularLocation>
</comment>
<dbReference type="GO" id="GO:0016020">
    <property type="term" value="C:membrane"/>
    <property type="evidence" value="ECO:0007669"/>
    <property type="project" value="UniProtKB-SubCell"/>
</dbReference>
<evidence type="ECO:0000313" key="6">
    <source>
        <dbReference type="EMBL" id="MBV4358962.1"/>
    </source>
</evidence>
<evidence type="ECO:0000256" key="3">
    <source>
        <dbReference type="ARBA" id="ARBA00022989"/>
    </source>
</evidence>
<dbReference type="InterPro" id="IPR000537">
    <property type="entry name" value="UbiA_prenyltransferase"/>
</dbReference>
<dbReference type="EMBL" id="JAHSPG010000013">
    <property type="protein sequence ID" value="MBV4358962.1"/>
    <property type="molecule type" value="Genomic_DNA"/>
</dbReference>
<accession>A0A9E2SBA4</accession>
<proteinExistence type="predicted"/>
<feature type="transmembrane region" description="Helical" evidence="5">
    <location>
        <begin position="121"/>
        <end position="138"/>
    </location>
</feature>
<dbReference type="CDD" id="cd13961">
    <property type="entry name" value="PT_UbiA_DGGGPS"/>
    <property type="match status" value="1"/>
</dbReference>
<feature type="transmembrane region" description="Helical" evidence="5">
    <location>
        <begin position="12"/>
        <end position="34"/>
    </location>
</feature>
<dbReference type="RefSeq" id="WP_217792747.1">
    <property type="nucleotide sequence ID" value="NZ_JAHSPG010000013.1"/>
</dbReference>
<sequence length="320" mass="36859">MKLIGAFFRLIRWPNLVFIVVTQVLFYYCIVLPIFKSPADVDLNKISTFLFWLIVASSVTIAAAGYIINDYFDLNIDQVNKPNAIVIQKVIKRRWAIVWHLLLSAIGVIIAFYVGFKIGNILLGFANLACVLLLLTYSTTFKKKLLIGNVIISVLTAWVVLVLYFGEVRVMYWNWSPEFKILYQTKITRLFKFATIYAGFAFIISLIREVVKDMEDMEGDEKYGCKTMPIVWGIPASKVFVAVWLIVLTFSTGIVQVYGLMKGWWLGAVYCFIFIVLPLLYLFKHLYRAVNSKDYHKVSSYIKLVMLTGILSILFFKLYM</sequence>
<feature type="transmembrane region" description="Helical" evidence="5">
    <location>
        <begin position="304"/>
        <end position="319"/>
    </location>
</feature>
<feature type="transmembrane region" description="Helical" evidence="5">
    <location>
        <begin position="145"/>
        <end position="166"/>
    </location>
</feature>
<feature type="transmembrane region" description="Helical" evidence="5">
    <location>
        <begin position="46"/>
        <end position="68"/>
    </location>
</feature>
<organism evidence="6 7">
    <name type="scientific">Pinibacter aurantiacus</name>
    <dbReference type="NCBI Taxonomy" id="2851599"/>
    <lineage>
        <taxon>Bacteria</taxon>
        <taxon>Pseudomonadati</taxon>
        <taxon>Bacteroidota</taxon>
        <taxon>Chitinophagia</taxon>
        <taxon>Chitinophagales</taxon>
        <taxon>Chitinophagaceae</taxon>
        <taxon>Pinibacter</taxon>
    </lineage>
</organism>
<evidence type="ECO:0000256" key="5">
    <source>
        <dbReference type="SAM" id="Phobius"/>
    </source>
</evidence>
<dbReference type="Proteomes" id="UP000812270">
    <property type="component" value="Unassembled WGS sequence"/>
</dbReference>
<evidence type="ECO:0000256" key="2">
    <source>
        <dbReference type="ARBA" id="ARBA00022692"/>
    </source>
</evidence>
<comment type="caution">
    <text evidence="6">The sequence shown here is derived from an EMBL/GenBank/DDBJ whole genome shotgun (WGS) entry which is preliminary data.</text>
</comment>